<evidence type="ECO:0000256" key="2">
    <source>
        <dbReference type="ARBA" id="ARBA00023157"/>
    </source>
</evidence>
<keyword evidence="3" id="KW-0325">Glycoprotein</keyword>
<feature type="transmembrane region" description="Helical" evidence="4">
    <location>
        <begin position="60"/>
        <end position="79"/>
    </location>
</feature>
<dbReference type="InterPro" id="IPR000800">
    <property type="entry name" value="Notch_dom"/>
</dbReference>
<dbReference type="EMBL" id="VJMH01005354">
    <property type="protein sequence ID" value="KAF0696924.1"/>
    <property type="molecule type" value="Genomic_DNA"/>
</dbReference>
<feature type="transmembrane region" description="Helical" evidence="4">
    <location>
        <begin position="181"/>
        <end position="203"/>
    </location>
</feature>
<dbReference type="SMART" id="SM00004">
    <property type="entry name" value="NL"/>
    <property type="match status" value="1"/>
</dbReference>
<keyword evidence="4" id="KW-0472">Membrane</keyword>
<evidence type="ECO:0000313" key="8">
    <source>
        <dbReference type="Proteomes" id="UP000332933"/>
    </source>
</evidence>
<dbReference type="Gene3D" id="3.80.10.10">
    <property type="entry name" value="Ribonuclease Inhibitor"/>
    <property type="match status" value="1"/>
</dbReference>
<accession>A0A485KVS6</accession>
<dbReference type="SUPFAM" id="SSF52058">
    <property type="entry name" value="L domain-like"/>
    <property type="match status" value="1"/>
</dbReference>
<sequence>MSTTATNAVDALPRSQARCLFVSLKLLHLLCAVNFASQTFVFSKLGPADSATVRAFNPRVMAICFAILAFLHLLLLVGPRGRSCLPTWRCLSSMLIPTAGRHPWREWLGRHRDAGLLVMNSVELACQTYQLVLVLSSAIDRWFAVSYGVVVVSHCLVTPIIVYLINSSLHTIAVTATRTAFSFGLSCFLPFVCLGMPSLGFILGDTVAISTHGTVLYTRLILMGRIFVPSSTLDFTAKIVMDIGTLVSLYRLASILARRSPCRTVVVAPMVVSSVRKLPRRRPSRIVSTCLLASVVAGVILTGLLVRAWVFRTRCPPSTCLAFATPLLDLSCHCKYAYVNCYLLGNESLDVNAELDARRIGATLFVLHVARCNLVAGLDSTMLASQRQLETIHIEFTKMMQWDGVLPPSMQNVLVRYSALDHLPAILSSPMPPTMETLHIEGSPLGDLPQAIGSTWQSLSQVILINVSFVRVPDAVTRLCHVGYVNLRFNSLGAMNMHAWALHASAMAELTELHLTGCGLTDGPWALSTPDCTLDLRANPIAAVPSTVDSSLLETHKLLLDDTSFCNTTHAPFCQPSGVLCAPSCLRDMIGNGLCDLACLNAACGFDDLDCTDVGLTAS</sequence>
<evidence type="ECO:0000313" key="6">
    <source>
        <dbReference type="EMBL" id="KAF0696924.1"/>
    </source>
</evidence>
<reference evidence="6" key="2">
    <citation type="submission" date="2019-06" db="EMBL/GenBank/DDBJ databases">
        <title>Genomics analysis of Aphanomyces spp. identifies a new class of oomycete effector associated with host adaptation.</title>
        <authorList>
            <person name="Gaulin E."/>
        </authorList>
    </citation>
    <scope>NUCLEOTIDE SEQUENCE</scope>
    <source>
        <strain evidence="6">CBS 578.67</strain>
    </source>
</reference>
<dbReference type="Gene3D" id="3.30.300.320">
    <property type="match status" value="1"/>
</dbReference>
<evidence type="ECO:0000256" key="4">
    <source>
        <dbReference type="SAM" id="Phobius"/>
    </source>
</evidence>
<keyword evidence="4" id="KW-0812">Transmembrane</keyword>
<dbReference type="Pfam" id="PF00066">
    <property type="entry name" value="Notch"/>
    <property type="match status" value="1"/>
</dbReference>
<name>A0A485KVS6_9STRA</name>
<keyword evidence="8" id="KW-1185">Reference proteome</keyword>
<reference evidence="7 8" key="1">
    <citation type="submission" date="2019-03" db="EMBL/GenBank/DDBJ databases">
        <authorList>
            <person name="Gaulin E."/>
            <person name="Dumas B."/>
        </authorList>
    </citation>
    <scope>NUCLEOTIDE SEQUENCE [LARGE SCALE GENOMIC DNA]</scope>
    <source>
        <strain evidence="7">CBS 568.67</strain>
    </source>
</reference>
<dbReference type="InterPro" id="IPR032675">
    <property type="entry name" value="LRR_dom_sf"/>
</dbReference>
<feature type="transmembrane region" description="Helical" evidence="4">
    <location>
        <begin position="20"/>
        <end position="40"/>
    </location>
</feature>
<feature type="domain" description="LNR" evidence="5">
    <location>
        <begin position="574"/>
        <end position="612"/>
    </location>
</feature>
<protein>
    <submittedName>
        <fullName evidence="7">Aste57867_12343 protein</fullName>
    </submittedName>
</protein>
<dbReference type="EMBL" id="CAADRA010005375">
    <property type="protein sequence ID" value="VFT89195.1"/>
    <property type="molecule type" value="Genomic_DNA"/>
</dbReference>
<gene>
    <name evidence="7" type="primary">Aste57867_12343</name>
    <name evidence="6" type="ORF">As57867_012297</name>
    <name evidence="7" type="ORF">ASTE57867_12343</name>
</gene>
<evidence type="ECO:0000313" key="7">
    <source>
        <dbReference type="EMBL" id="VFT89195.1"/>
    </source>
</evidence>
<keyword evidence="4" id="KW-1133">Transmembrane helix</keyword>
<evidence type="ECO:0000259" key="5">
    <source>
        <dbReference type="SMART" id="SM00004"/>
    </source>
</evidence>
<evidence type="ECO:0000256" key="1">
    <source>
        <dbReference type="ARBA" id="ARBA00022737"/>
    </source>
</evidence>
<organism evidence="7 8">
    <name type="scientific">Aphanomyces stellatus</name>
    <dbReference type="NCBI Taxonomy" id="120398"/>
    <lineage>
        <taxon>Eukaryota</taxon>
        <taxon>Sar</taxon>
        <taxon>Stramenopiles</taxon>
        <taxon>Oomycota</taxon>
        <taxon>Saprolegniomycetes</taxon>
        <taxon>Saprolegniales</taxon>
        <taxon>Verrucalvaceae</taxon>
        <taxon>Aphanomyces</taxon>
    </lineage>
</organism>
<evidence type="ECO:0000256" key="3">
    <source>
        <dbReference type="ARBA" id="ARBA00023180"/>
    </source>
</evidence>
<proteinExistence type="predicted"/>
<keyword evidence="2" id="KW-1015">Disulfide bond</keyword>
<dbReference type="Proteomes" id="UP000332933">
    <property type="component" value="Unassembled WGS sequence"/>
</dbReference>
<dbReference type="AlphaFoldDB" id="A0A485KVS6"/>
<keyword evidence="1" id="KW-0677">Repeat</keyword>
<feature type="transmembrane region" description="Helical" evidence="4">
    <location>
        <begin position="145"/>
        <end position="169"/>
    </location>
</feature>
<feature type="transmembrane region" description="Helical" evidence="4">
    <location>
        <begin position="286"/>
        <end position="310"/>
    </location>
</feature>